<dbReference type="InterPro" id="IPR017746">
    <property type="entry name" value="Cellulose_synthase_operon_BcsQ"/>
</dbReference>
<keyword evidence="4" id="KW-1185">Reference proteome</keyword>
<sequence>MGKTTLAAHVAALLARAGLPVVALDLDPQNALRLHLGLPLWEPAAFTAHIAQRPNWRECLVQTESGVRVLPFGPGDAVRAMGVAQALTTSPELLAEPLREMLAVPGLVVIVDSPPGPNPALAAISALTDILVMVLLADAGSAAVIPQIASNRILGRGTLAARVGERAVMVLNQVENGNPLSEAVLDMAQNALGPRFLGVVCRDLGVAEALADRRMLLEGEPGAGEDLLVLTEALAKRLRTAAPGHGAPGYGAAPPNGTPWGRA</sequence>
<dbReference type="InterPro" id="IPR050678">
    <property type="entry name" value="DNA_Partitioning_ATPase"/>
</dbReference>
<feature type="chain" id="PRO_5032757785" evidence="2">
    <location>
        <begin position="24"/>
        <end position="263"/>
    </location>
</feature>
<gene>
    <name evidence="3" type="ORF">GGQ83_002512</name>
</gene>
<comment type="caution">
    <text evidence="3">The sequence shown here is derived from an EMBL/GenBank/DDBJ whole genome shotgun (WGS) entry which is preliminary data.</text>
</comment>
<feature type="region of interest" description="Disordered" evidence="1">
    <location>
        <begin position="244"/>
        <end position="263"/>
    </location>
</feature>
<dbReference type="Proteomes" id="UP000553193">
    <property type="component" value="Unassembled WGS sequence"/>
</dbReference>
<dbReference type="PANTHER" id="PTHR13696:SF99">
    <property type="entry name" value="COBYRINIC ACID AC-DIAMIDE SYNTHASE"/>
    <property type="match status" value="1"/>
</dbReference>
<protein>
    <submittedName>
        <fullName evidence="3">Cellulose synthase operon protein YhjQ</fullName>
    </submittedName>
</protein>
<dbReference type="AlphaFoldDB" id="A0A840AFU6"/>
<name>A0A840AFU6_9PROT</name>
<dbReference type="EMBL" id="JACIDJ010000004">
    <property type="protein sequence ID" value="MBB3899064.1"/>
    <property type="molecule type" value="Genomic_DNA"/>
</dbReference>
<keyword evidence="2" id="KW-0732">Signal</keyword>
<dbReference type="PANTHER" id="PTHR13696">
    <property type="entry name" value="P-LOOP CONTAINING NUCLEOSIDE TRIPHOSPHATE HYDROLASE"/>
    <property type="match status" value="1"/>
</dbReference>
<evidence type="ECO:0000256" key="2">
    <source>
        <dbReference type="SAM" id="SignalP"/>
    </source>
</evidence>
<organism evidence="3 4">
    <name type="scientific">Roseococcus suduntuyensis</name>
    <dbReference type="NCBI Taxonomy" id="455361"/>
    <lineage>
        <taxon>Bacteria</taxon>
        <taxon>Pseudomonadati</taxon>
        <taxon>Pseudomonadota</taxon>
        <taxon>Alphaproteobacteria</taxon>
        <taxon>Acetobacterales</taxon>
        <taxon>Roseomonadaceae</taxon>
        <taxon>Roseococcus</taxon>
    </lineage>
</organism>
<proteinExistence type="predicted"/>
<evidence type="ECO:0000313" key="3">
    <source>
        <dbReference type="EMBL" id="MBB3899064.1"/>
    </source>
</evidence>
<evidence type="ECO:0000313" key="4">
    <source>
        <dbReference type="Proteomes" id="UP000553193"/>
    </source>
</evidence>
<dbReference type="Gene3D" id="3.40.50.300">
    <property type="entry name" value="P-loop containing nucleotide triphosphate hydrolases"/>
    <property type="match status" value="1"/>
</dbReference>
<dbReference type="Pfam" id="PF06564">
    <property type="entry name" value="CBP_BcsQ"/>
    <property type="match status" value="1"/>
</dbReference>
<dbReference type="InterPro" id="IPR027417">
    <property type="entry name" value="P-loop_NTPase"/>
</dbReference>
<accession>A0A840AFU6</accession>
<reference evidence="3 4" key="1">
    <citation type="submission" date="2020-08" db="EMBL/GenBank/DDBJ databases">
        <title>Genomic Encyclopedia of Type Strains, Phase IV (KMG-IV): sequencing the most valuable type-strain genomes for metagenomic binning, comparative biology and taxonomic classification.</title>
        <authorList>
            <person name="Goeker M."/>
        </authorList>
    </citation>
    <scope>NUCLEOTIDE SEQUENCE [LARGE SCALE GENOMIC DNA]</scope>
    <source>
        <strain evidence="3 4">DSM 19979</strain>
    </source>
</reference>
<dbReference type="SUPFAM" id="SSF52540">
    <property type="entry name" value="P-loop containing nucleoside triphosphate hydrolases"/>
    <property type="match status" value="1"/>
</dbReference>
<feature type="signal peptide" evidence="2">
    <location>
        <begin position="1"/>
        <end position="23"/>
    </location>
</feature>
<evidence type="ECO:0000256" key="1">
    <source>
        <dbReference type="SAM" id="MobiDB-lite"/>
    </source>
</evidence>